<dbReference type="CDD" id="cd00093">
    <property type="entry name" value="HTH_XRE"/>
    <property type="match status" value="1"/>
</dbReference>
<evidence type="ECO:0000313" key="3">
    <source>
        <dbReference type="Proteomes" id="UP001169764"/>
    </source>
</evidence>
<dbReference type="InterPro" id="IPR001387">
    <property type="entry name" value="Cro/C1-type_HTH"/>
</dbReference>
<dbReference type="EMBL" id="JAUOTP010000006">
    <property type="protein sequence ID" value="MDO6415431.1"/>
    <property type="molecule type" value="Genomic_DNA"/>
</dbReference>
<dbReference type="Gene3D" id="1.10.260.40">
    <property type="entry name" value="lambda repressor-like DNA-binding domains"/>
    <property type="match status" value="1"/>
</dbReference>
<evidence type="ECO:0000259" key="1">
    <source>
        <dbReference type="PROSITE" id="PS50943"/>
    </source>
</evidence>
<feature type="domain" description="HTH cro/C1-type" evidence="1">
    <location>
        <begin position="26"/>
        <end position="80"/>
    </location>
</feature>
<evidence type="ECO:0000313" key="2">
    <source>
        <dbReference type="EMBL" id="MDO6415431.1"/>
    </source>
</evidence>
<dbReference type="SUPFAM" id="SSF47413">
    <property type="entry name" value="lambda repressor-like DNA-binding domains"/>
    <property type="match status" value="1"/>
</dbReference>
<dbReference type="InterPro" id="IPR010982">
    <property type="entry name" value="Lambda_DNA-bd_dom_sf"/>
</dbReference>
<proteinExistence type="predicted"/>
<protein>
    <submittedName>
        <fullName evidence="2">Helix-turn-helix domain-containing protein</fullName>
    </submittedName>
</protein>
<keyword evidence="3" id="KW-1185">Reference proteome</keyword>
<dbReference type="RefSeq" id="WP_303543465.1">
    <property type="nucleotide sequence ID" value="NZ_JAUOTP010000006.1"/>
</dbReference>
<reference evidence="2" key="1">
    <citation type="submission" date="2023-07" db="EMBL/GenBank/DDBJ databases">
        <authorList>
            <person name="Kim M."/>
        </authorList>
    </citation>
    <scope>NUCLEOTIDE SEQUENCE</scope>
    <source>
        <strain evidence="2">BIUV-7</strain>
    </source>
</reference>
<comment type="caution">
    <text evidence="2">The sequence shown here is derived from an EMBL/GenBank/DDBJ whole genome shotgun (WGS) entry which is preliminary data.</text>
</comment>
<organism evidence="2 3">
    <name type="scientific">Sphingomonas natans</name>
    <dbReference type="NCBI Taxonomy" id="3063330"/>
    <lineage>
        <taxon>Bacteria</taxon>
        <taxon>Pseudomonadati</taxon>
        <taxon>Pseudomonadota</taxon>
        <taxon>Alphaproteobacteria</taxon>
        <taxon>Sphingomonadales</taxon>
        <taxon>Sphingomonadaceae</taxon>
        <taxon>Sphingomonas</taxon>
    </lineage>
</organism>
<dbReference type="PROSITE" id="PS50943">
    <property type="entry name" value="HTH_CROC1"/>
    <property type="match status" value="1"/>
</dbReference>
<name>A0ABT8YAT2_9SPHN</name>
<gene>
    <name evidence="2" type="ORF">Q4F19_13645</name>
</gene>
<sequence length="138" mass="15633">MALHPVAESYRPEKIEQLKSVSGRMIEERRKRARMTQSQLAGRVGIGVRWLREIESGNPKSAIENHLRCAFALGLNASHLFIPLMFMENGMKFPLHLLLDDPSDLNRRCVEFIGNYYVEAVTRQLRPTSGDPSRLGAA</sequence>
<dbReference type="Proteomes" id="UP001169764">
    <property type="component" value="Unassembled WGS sequence"/>
</dbReference>
<dbReference type="SMART" id="SM00530">
    <property type="entry name" value="HTH_XRE"/>
    <property type="match status" value="1"/>
</dbReference>
<accession>A0ABT8YAT2</accession>